<accession>A0A8S5SZ08</accession>
<sequence>MDYIDFGDIQDAVLDCKYEDIVYGNEIINSLASRLKVTDIPEPVSYIVKRLGVVAACYNRCLLQTGTDPTTVFNGAGGVENSDIYAQKLKLYKAEMERLMASITAADFGVTGGQGRASIPLYRS</sequence>
<organism evidence="1">
    <name type="scientific">Siphoviridae sp. ct8wU2</name>
    <dbReference type="NCBI Taxonomy" id="2827791"/>
    <lineage>
        <taxon>Viruses</taxon>
        <taxon>Duplodnaviria</taxon>
        <taxon>Heunggongvirae</taxon>
        <taxon>Uroviricota</taxon>
        <taxon>Caudoviricetes</taxon>
    </lineage>
</organism>
<evidence type="ECO:0000313" key="1">
    <source>
        <dbReference type="EMBL" id="DAF55770.1"/>
    </source>
</evidence>
<name>A0A8S5SZ08_9CAUD</name>
<reference evidence="1" key="1">
    <citation type="journal article" date="2021" name="Proc. Natl. Acad. Sci. U.S.A.">
        <title>A Catalog of Tens of Thousands of Viruses from Human Metagenomes Reveals Hidden Associations with Chronic Diseases.</title>
        <authorList>
            <person name="Tisza M.J."/>
            <person name="Buck C.B."/>
        </authorList>
    </citation>
    <scope>NUCLEOTIDE SEQUENCE</scope>
    <source>
        <strain evidence="1">Ct8wU2</strain>
    </source>
</reference>
<dbReference type="EMBL" id="BK032699">
    <property type="protein sequence ID" value="DAF55770.1"/>
    <property type="molecule type" value="Genomic_DNA"/>
</dbReference>
<protein>
    <submittedName>
        <fullName evidence="1">Uncharacterized protein</fullName>
    </submittedName>
</protein>
<proteinExistence type="predicted"/>